<dbReference type="Pfam" id="PF25019">
    <property type="entry name" value="LRR_R13L1-DRL21"/>
    <property type="match status" value="1"/>
</dbReference>
<dbReference type="Pfam" id="PF00931">
    <property type="entry name" value="NB-ARC"/>
    <property type="match status" value="1"/>
</dbReference>
<dbReference type="Gene3D" id="3.80.10.10">
    <property type="entry name" value="Ribonuclease Inhibitor"/>
    <property type="match status" value="3"/>
</dbReference>
<dbReference type="Pfam" id="PF23559">
    <property type="entry name" value="WHD_DRP"/>
    <property type="match status" value="1"/>
</dbReference>
<dbReference type="InterPro" id="IPR027417">
    <property type="entry name" value="P-loop_NTPase"/>
</dbReference>
<dbReference type="PANTHER" id="PTHR36766">
    <property type="entry name" value="PLANT BROAD-SPECTRUM MILDEW RESISTANCE PROTEIN RPW8"/>
    <property type="match status" value="1"/>
</dbReference>
<organism evidence="10 11">
    <name type="scientific">Quercus lobata</name>
    <name type="common">Valley oak</name>
    <dbReference type="NCBI Taxonomy" id="97700"/>
    <lineage>
        <taxon>Eukaryota</taxon>
        <taxon>Viridiplantae</taxon>
        <taxon>Streptophyta</taxon>
        <taxon>Embryophyta</taxon>
        <taxon>Tracheophyta</taxon>
        <taxon>Spermatophyta</taxon>
        <taxon>Magnoliopsida</taxon>
        <taxon>eudicotyledons</taxon>
        <taxon>Gunneridae</taxon>
        <taxon>Pentapetalae</taxon>
        <taxon>rosids</taxon>
        <taxon>fabids</taxon>
        <taxon>Fagales</taxon>
        <taxon>Fagaceae</taxon>
        <taxon>Quercus</taxon>
    </lineage>
</organism>
<reference evidence="10" key="2">
    <citation type="submission" date="2021-01" db="UniProtKB">
        <authorList>
            <consortium name="EnsemblPlants"/>
        </authorList>
    </citation>
    <scope>IDENTIFICATION</scope>
</reference>
<keyword evidence="3" id="KW-0547">Nucleotide-binding</keyword>
<feature type="domain" description="Disease resistance N-terminal" evidence="7">
    <location>
        <begin position="11"/>
        <end position="97"/>
    </location>
</feature>
<dbReference type="GO" id="GO:0043531">
    <property type="term" value="F:ADP binding"/>
    <property type="evidence" value="ECO:0007669"/>
    <property type="project" value="InterPro"/>
</dbReference>
<dbReference type="GO" id="GO:0005524">
    <property type="term" value="F:ATP binding"/>
    <property type="evidence" value="ECO:0007669"/>
    <property type="project" value="UniProtKB-KW"/>
</dbReference>
<evidence type="ECO:0000259" key="6">
    <source>
        <dbReference type="Pfam" id="PF00931"/>
    </source>
</evidence>
<keyword evidence="11" id="KW-1185">Reference proteome</keyword>
<feature type="domain" description="NB-ARC" evidence="6">
    <location>
        <begin position="171"/>
        <end position="245"/>
    </location>
</feature>
<dbReference type="InterPro" id="IPR002182">
    <property type="entry name" value="NB-ARC"/>
</dbReference>
<dbReference type="InterPro" id="IPR032675">
    <property type="entry name" value="LRR_dom_sf"/>
</dbReference>
<dbReference type="SUPFAM" id="SSF52058">
    <property type="entry name" value="L domain-like"/>
    <property type="match status" value="1"/>
</dbReference>
<evidence type="ECO:0000313" key="10">
    <source>
        <dbReference type="EnsemblPlants" id="QL11p050908:mrna"/>
    </source>
</evidence>
<dbReference type="PANTHER" id="PTHR36766:SF40">
    <property type="entry name" value="DISEASE RESISTANCE PROTEIN RGA3"/>
    <property type="match status" value="1"/>
</dbReference>
<dbReference type="InterPro" id="IPR041118">
    <property type="entry name" value="Rx_N"/>
</dbReference>
<keyword evidence="2" id="KW-0677">Repeat</keyword>
<feature type="domain" description="R13L1/DRL21-like LRR repeat region" evidence="9">
    <location>
        <begin position="503"/>
        <end position="624"/>
    </location>
</feature>
<dbReference type="PRINTS" id="PR00364">
    <property type="entry name" value="DISEASERSIST"/>
</dbReference>
<keyword evidence="4" id="KW-0611">Plant defense</keyword>
<dbReference type="Pfam" id="PF18052">
    <property type="entry name" value="Rx_N"/>
    <property type="match status" value="1"/>
</dbReference>
<dbReference type="Gramene" id="QL11p050908:mrna">
    <property type="protein sequence ID" value="QL11p050908:mrna"/>
    <property type="gene ID" value="QL11p050908"/>
</dbReference>
<evidence type="ECO:0000313" key="11">
    <source>
        <dbReference type="Proteomes" id="UP000594261"/>
    </source>
</evidence>
<dbReference type="OMA" id="VAFRIEM"/>
<dbReference type="InParanoid" id="A0A7N2N005"/>
<dbReference type="GO" id="GO:0006952">
    <property type="term" value="P:defense response"/>
    <property type="evidence" value="ECO:0007669"/>
    <property type="project" value="UniProtKB-KW"/>
</dbReference>
<keyword evidence="1" id="KW-0433">Leucine-rich repeat</keyword>
<dbReference type="InterPro" id="IPR056789">
    <property type="entry name" value="LRR_R13L1-DRL21"/>
</dbReference>
<dbReference type="InterPro" id="IPR058922">
    <property type="entry name" value="WHD_DRP"/>
</dbReference>
<evidence type="ECO:0000259" key="8">
    <source>
        <dbReference type="Pfam" id="PF23559"/>
    </source>
</evidence>
<evidence type="ECO:0000256" key="2">
    <source>
        <dbReference type="ARBA" id="ARBA00022737"/>
    </source>
</evidence>
<sequence>MAKAILFGVAQKMIENLGSQIFQEIGSLWGLKDGLQSIKSAVSRIQAVLQDAAEQQNHNHQVRDWLEKLKDVVYDADDLLGEVFTEASRRRAKSGNKIKKEVRTFFSSSNQVAFRIEMSGKIKAMRKKLDAVAKENRDFNLKVSPPEKYSLNMQREETHSFVPNEKVIGREGDKEAIIKLLLEPNNEENLSVVPIVGIGGLGKTTLAQFVYNDENVNKHFELKMWVCVSDSFELKIIVEKIIASATDYEIEKEMVVQLWIVHGFIQFSNTKQPLEEVANEYFKDLLWRSFFEEVGDMFGNLKYKMHDLIHDLAESVAMVDCKLVDMDSKNVDEKIRHICCPFFIAFSCNETLSLLVKAKKMRTLLLRSNKYWLDEPMLNTITLNFRSLRALGGMTITRVPNSIGNLIHLKYLDLSRSHCIVTLPESITRLWNLQTLKVFYCSRLEELPKDIKELVNLKHLDDNECESLSNMPRGLGQLTCLQTLPLFIVSKDSSSISKHVGGLGELNQLNNIRGTLKITHLERLEGANSICKAANISGKQHLEEMMLRWDQEGNINNDDEKSLDSLQPYQNLKYLLVEGYGGVRFSSWLSLLPNLVEIIILDGKRCQHLPRLSQLPFLQSLWLNVMDDLEYISDGDISEEVPTSSTVSSTPFFPLLKLLSIRNCPKLKGWGRSASMQDHHHHSLPSFPCLSYLEIEHCPNLTSMPLFPYLEEDLYLNNKLQFWRCPGLTSLSEAVRYLTSLRSLAFQELSKLESLSASLQHLTNLQDLYIIDCPNLMILPEWISKLTSLETLDIDGCPNLASLPDEW</sequence>
<reference evidence="10 11" key="1">
    <citation type="journal article" date="2016" name="G3 (Bethesda)">
        <title>First Draft Assembly and Annotation of the Genome of a California Endemic Oak Quercus lobata Nee (Fagaceae).</title>
        <authorList>
            <person name="Sork V.L."/>
            <person name="Fitz-Gibbon S.T."/>
            <person name="Puiu D."/>
            <person name="Crepeau M."/>
            <person name="Gugger P.F."/>
            <person name="Sherman R."/>
            <person name="Stevens K."/>
            <person name="Langley C.H."/>
            <person name="Pellegrini M."/>
            <person name="Salzberg S.L."/>
        </authorList>
    </citation>
    <scope>NUCLEOTIDE SEQUENCE [LARGE SCALE GENOMIC DNA]</scope>
    <source>
        <strain evidence="10 11">cv. SW786</strain>
    </source>
</reference>
<evidence type="ECO:0000256" key="5">
    <source>
        <dbReference type="ARBA" id="ARBA00022840"/>
    </source>
</evidence>
<protein>
    <submittedName>
        <fullName evidence="10">Uncharacterized protein</fullName>
    </submittedName>
</protein>
<dbReference type="GO" id="GO:0051707">
    <property type="term" value="P:response to other organism"/>
    <property type="evidence" value="ECO:0007669"/>
    <property type="project" value="UniProtKB-ARBA"/>
</dbReference>
<accession>A0A7N2N005</accession>
<evidence type="ECO:0000256" key="3">
    <source>
        <dbReference type="ARBA" id="ARBA00022741"/>
    </source>
</evidence>
<dbReference type="CDD" id="cd14798">
    <property type="entry name" value="RX-CC_like"/>
    <property type="match status" value="1"/>
</dbReference>
<evidence type="ECO:0000256" key="4">
    <source>
        <dbReference type="ARBA" id="ARBA00022821"/>
    </source>
</evidence>
<dbReference type="SUPFAM" id="SSF52540">
    <property type="entry name" value="P-loop containing nucleoside triphosphate hydrolases"/>
    <property type="match status" value="1"/>
</dbReference>
<proteinExistence type="predicted"/>
<dbReference type="InterPro" id="IPR038005">
    <property type="entry name" value="RX-like_CC"/>
</dbReference>
<evidence type="ECO:0000256" key="1">
    <source>
        <dbReference type="ARBA" id="ARBA00022614"/>
    </source>
</evidence>
<dbReference type="EnsemblPlants" id="QL11p050908:mrna">
    <property type="protein sequence ID" value="QL11p050908:mrna"/>
    <property type="gene ID" value="QL11p050908"/>
</dbReference>
<evidence type="ECO:0000259" key="9">
    <source>
        <dbReference type="Pfam" id="PF25019"/>
    </source>
</evidence>
<dbReference type="EMBL" id="LRBV02000011">
    <property type="status" value="NOT_ANNOTATED_CDS"/>
    <property type="molecule type" value="Genomic_DNA"/>
</dbReference>
<dbReference type="Gene3D" id="1.20.5.4130">
    <property type="match status" value="1"/>
</dbReference>
<dbReference type="Proteomes" id="UP000594261">
    <property type="component" value="Chromosome 11"/>
</dbReference>
<feature type="domain" description="Disease resistance protein winged helix" evidence="8">
    <location>
        <begin position="247"/>
        <end position="313"/>
    </location>
</feature>
<name>A0A7N2N005_QUELO</name>
<evidence type="ECO:0000259" key="7">
    <source>
        <dbReference type="Pfam" id="PF18052"/>
    </source>
</evidence>
<dbReference type="AlphaFoldDB" id="A0A7N2N005"/>
<dbReference type="Gene3D" id="3.40.50.300">
    <property type="entry name" value="P-loop containing nucleotide triphosphate hydrolases"/>
    <property type="match status" value="1"/>
</dbReference>
<keyword evidence="5" id="KW-0067">ATP-binding</keyword>